<accession>A0ABN7SWN7</accession>
<reference evidence="1 2" key="1">
    <citation type="submission" date="2021-04" db="EMBL/GenBank/DDBJ databases">
        <authorList>
            <person name="Bliznina A."/>
        </authorList>
    </citation>
    <scope>NUCLEOTIDE SEQUENCE [LARGE SCALE GENOMIC DNA]</scope>
</reference>
<gene>
    <name evidence="1" type="ORF">OKIOD_LOCUS13112</name>
</gene>
<evidence type="ECO:0000313" key="1">
    <source>
        <dbReference type="EMBL" id="CAG5109872.1"/>
    </source>
</evidence>
<proteinExistence type="predicted"/>
<sequence>MKVAAAFIALTHATEDPDTNGPNCWPANEHAPHCGCQWITRDYQMINHECTLEFDAPANVIQMLTVASSFPIPNATDLDANSYTWTGIEGMSHDNKHDIVYFFRRDQCWEEKLNPDTNETELVPVNMTAAAETWASPSLDCVENADGEPHPGPLLGNFNYDIARSHQQYNLPIYGLDRWDDAERKRRGADIAWIEINSHTYPGDLPKYEVLIQNVTAHHGHGSVTHDDCTTNAFQYDVMDANGNHNGWLEYAQFELCEPDLSAGDYDYTVPSSWTSSVVLK</sequence>
<name>A0ABN7SWN7_OIKDI</name>
<evidence type="ECO:0000313" key="2">
    <source>
        <dbReference type="Proteomes" id="UP001158576"/>
    </source>
</evidence>
<organism evidence="1 2">
    <name type="scientific">Oikopleura dioica</name>
    <name type="common">Tunicate</name>
    <dbReference type="NCBI Taxonomy" id="34765"/>
    <lineage>
        <taxon>Eukaryota</taxon>
        <taxon>Metazoa</taxon>
        <taxon>Chordata</taxon>
        <taxon>Tunicata</taxon>
        <taxon>Appendicularia</taxon>
        <taxon>Copelata</taxon>
        <taxon>Oikopleuridae</taxon>
        <taxon>Oikopleura</taxon>
    </lineage>
</organism>
<protein>
    <submittedName>
        <fullName evidence="1">Oidioi.mRNA.OKI2018_I69.chr2.g4347.t1.cds</fullName>
    </submittedName>
</protein>
<keyword evidence="2" id="KW-1185">Reference proteome</keyword>
<dbReference type="EMBL" id="OU015567">
    <property type="protein sequence ID" value="CAG5109872.1"/>
    <property type="molecule type" value="Genomic_DNA"/>
</dbReference>
<dbReference type="Proteomes" id="UP001158576">
    <property type="component" value="Chromosome 2"/>
</dbReference>